<dbReference type="InterPro" id="IPR000160">
    <property type="entry name" value="GGDEF_dom"/>
</dbReference>
<comment type="catalytic activity">
    <reaction evidence="3">
        <text>2 GTP = 3',3'-c-di-GMP + 2 diphosphate</text>
        <dbReference type="Rhea" id="RHEA:24898"/>
        <dbReference type="ChEBI" id="CHEBI:33019"/>
        <dbReference type="ChEBI" id="CHEBI:37565"/>
        <dbReference type="ChEBI" id="CHEBI:58805"/>
        <dbReference type="EC" id="2.7.7.65"/>
    </reaction>
</comment>
<evidence type="ECO:0000259" key="5">
    <source>
        <dbReference type="PROSITE" id="PS50887"/>
    </source>
</evidence>
<dbReference type="GO" id="GO:1902201">
    <property type="term" value="P:negative regulation of bacterial-type flagellum-dependent cell motility"/>
    <property type="evidence" value="ECO:0007669"/>
    <property type="project" value="TreeGrafter"/>
</dbReference>
<feature type="transmembrane region" description="Helical" evidence="4">
    <location>
        <begin position="92"/>
        <end position="111"/>
    </location>
</feature>
<dbReference type="EC" id="2.7.7.65" evidence="2"/>
<feature type="non-terminal residue" evidence="6">
    <location>
        <position position="1"/>
    </location>
</feature>
<dbReference type="InterPro" id="IPR050469">
    <property type="entry name" value="Diguanylate_Cyclase"/>
</dbReference>
<keyword evidence="4" id="KW-0472">Membrane</keyword>
<feature type="domain" description="GGDEF" evidence="5">
    <location>
        <begin position="150"/>
        <end position="277"/>
    </location>
</feature>
<dbReference type="InterPro" id="IPR043128">
    <property type="entry name" value="Rev_trsase/Diguanyl_cyclase"/>
</dbReference>
<evidence type="ECO:0000313" key="6">
    <source>
        <dbReference type="EMBL" id="MCW8335297.1"/>
    </source>
</evidence>
<keyword evidence="7" id="KW-1185">Reference proteome</keyword>
<dbReference type="Pfam" id="PF00990">
    <property type="entry name" value="GGDEF"/>
    <property type="match status" value="1"/>
</dbReference>
<comment type="caution">
    <text evidence="6">The sequence shown here is derived from an EMBL/GenBank/DDBJ whole genome shotgun (WGS) entry which is preliminary data.</text>
</comment>
<dbReference type="GO" id="GO:0052621">
    <property type="term" value="F:diguanylate cyclase activity"/>
    <property type="evidence" value="ECO:0007669"/>
    <property type="project" value="UniProtKB-EC"/>
</dbReference>
<evidence type="ECO:0000313" key="7">
    <source>
        <dbReference type="Proteomes" id="UP001155586"/>
    </source>
</evidence>
<evidence type="ECO:0000256" key="1">
    <source>
        <dbReference type="ARBA" id="ARBA00001946"/>
    </source>
</evidence>
<dbReference type="RefSeq" id="WP_265688498.1">
    <property type="nucleotide sequence ID" value="NZ_JAKRRX010000104.1"/>
</dbReference>
<dbReference type="SMART" id="SM00267">
    <property type="entry name" value="GGDEF"/>
    <property type="match status" value="1"/>
</dbReference>
<accession>A0A9X3CG90</accession>
<gene>
    <name evidence="6" type="ORF">MD483_15865</name>
</gene>
<dbReference type="PANTHER" id="PTHR45138:SF9">
    <property type="entry name" value="DIGUANYLATE CYCLASE DGCM-RELATED"/>
    <property type="match status" value="1"/>
</dbReference>
<sequence length="290" mass="33416">GISNLRMDQLRVFRLVGDGPSLNYKPTKESLDLLPDVITRTEIEGFTIFKANIFPNQLFLAQSMPLPNGGEIIAVRSAKNALEQIRSLKRNAIVKGTLFAFLVLALYWLLYSHLKIRWLVNIDPLTGAYNRARFDTDFGEFCQINAKNERQCYLLLLDIDHFKYVNDRFGHLVGDEVLKAVAGTIRQNYNVEALYRYGGEEFAILLHSLNRAEALRIAEQIRNDIELQASRHHMVTVSGGVATLRYMEPSHQLFKRADDLLYRAKRQGRNRIELDDDRNDLDQFLWVTES</sequence>
<dbReference type="FunFam" id="3.30.70.270:FF:000001">
    <property type="entry name" value="Diguanylate cyclase domain protein"/>
    <property type="match status" value="1"/>
</dbReference>
<dbReference type="NCBIfam" id="TIGR00254">
    <property type="entry name" value="GGDEF"/>
    <property type="match status" value="1"/>
</dbReference>
<dbReference type="SUPFAM" id="SSF55073">
    <property type="entry name" value="Nucleotide cyclase"/>
    <property type="match status" value="1"/>
</dbReference>
<dbReference type="GO" id="GO:0043709">
    <property type="term" value="P:cell adhesion involved in single-species biofilm formation"/>
    <property type="evidence" value="ECO:0007669"/>
    <property type="project" value="TreeGrafter"/>
</dbReference>
<dbReference type="CDD" id="cd01949">
    <property type="entry name" value="GGDEF"/>
    <property type="match status" value="1"/>
</dbReference>
<dbReference type="InterPro" id="IPR029787">
    <property type="entry name" value="Nucleotide_cyclase"/>
</dbReference>
<evidence type="ECO:0000256" key="3">
    <source>
        <dbReference type="ARBA" id="ARBA00034247"/>
    </source>
</evidence>
<dbReference type="Gene3D" id="3.30.70.270">
    <property type="match status" value="1"/>
</dbReference>
<comment type="cofactor">
    <cofactor evidence="1">
        <name>Mg(2+)</name>
        <dbReference type="ChEBI" id="CHEBI:18420"/>
    </cofactor>
</comment>
<dbReference type="EMBL" id="JAKRRX010000104">
    <property type="protein sequence ID" value="MCW8335297.1"/>
    <property type="molecule type" value="Genomic_DNA"/>
</dbReference>
<dbReference type="GO" id="GO:0005886">
    <property type="term" value="C:plasma membrane"/>
    <property type="evidence" value="ECO:0007669"/>
    <property type="project" value="TreeGrafter"/>
</dbReference>
<dbReference type="PROSITE" id="PS50887">
    <property type="entry name" value="GGDEF"/>
    <property type="match status" value="1"/>
</dbReference>
<evidence type="ECO:0000256" key="2">
    <source>
        <dbReference type="ARBA" id="ARBA00012528"/>
    </source>
</evidence>
<proteinExistence type="predicted"/>
<organism evidence="6 7">
    <name type="scientific">Vibrio paucivorans</name>
    <dbReference type="NCBI Taxonomy" id="2829489"/>
    <lineage>
        <taxon>Bacteria</taxon>
        <taxon>Pseudomonadati</taxon>
        <taxon>Pseudomonadota</taxon>
        <taxon>Gammaproteobacteria</taxon>
        <taxon>Vibrionales</taxon>
        <taxon>Vibrionaceae</taxon>
        <taxon>Vibrio</taxon>
    </lineage>
</organism>
<reference evidence="6" key="1">
    <citation type="submission" date="2022-02" db="EMBL/GenBank/DDBJ databases">
        <title>Vibrio sp. nov., a new bacterium isolated from Bohai sea, China.</title>
        <authorList>
            <person name="Yuan Y."/>
        </authorList>
    </citation>
    <scope>NUCLEOTIDE SEQUENCE</scope>
    <source>
        <strain evidence="6">DBSS07</strain>
    </source>
</reference>
<dbReference type="AlphaFoldDB" id="A0A9X3CG90"/>
<dbReference type="Proteomes" id="UP001155586">
    <property type="component" value="Unassembled WGS sequence"/>
</dbReference>
<keyword evidence="4" id="KW-1133">Transmembrane helix</keyword>
<name>A0A9X3CG90_9VIBR</name>
<evidence type="ECO:0000256" key="4">
    <source>
        <dbReference type="SAM" id="Phobius"/>
    </source>
</evidence>
<keyword evidence="4" id="KW-0812">Transmembrane</keyword>
<dbReference type="PANTHER" id="PTHR45138">
    <property type="entry name" value="REGULATORY COMPONENTS OF SENSORY TRANSDUCTION SYSTEM"/>
    <property type="match status" value="1"/>
</dbReference>
<protein>
    <recommendedName>
        <fullName evidence="2">diguanylate cyclase</fullName>
        <ecNumber evidence="2">2.7.7.65</ecNumber>
    </recommendedName>
</protein>